<sequence>MIWESRQDQDTQNSYTKHYVYEPDRFVPLLQAGYAGFIKLIETPDYERFKTEAYSIQKDPVWRTDTRRNRAEIERIAFYHCDQVGTPQTLSNE</sequence>
<dbReference type="KEGG" id="asha:G8E00_07930"/>
<evidence type="ECO:0000313" key="2">
    <source>
        <dbReference type="Proteomes" id="UP000502297"/>
    </source>
</evidence>
<gene>
    <name evidence="1" type="ORF">G8E00_07930</name>
</gene>
<dbReference type="AlphaFoldDB" id="A0A6G8RVD9"/>
<organism evidence="1 2">
    <name type="scientific">Acinetobacter shaoyimingii</name>
    <dbReference type="NCBI Taxonomy" id="2715164"/>
    <lineage>
        <taxon>Bacteria</taxon>
        <taxon>Pseudomonadati</taxon>
        <taxon>Pseudomonadota</taxon>
        <taxon>Gammaproteobacteria</taxon>
        <taxon>Moraxellales</taxon>
        <taxon>Moraxellaceae</taxon>
        <taxon>Acinetobacter</taxon>
    </lineage>
</organism>
<accession>A0A6G8RVD9</accession>
<proteinExistence type="predicted"/>
<keyword evidence="2" id="KW-1185">Reference proteome</keyword>
<protein>
    <submittedName>
        <fullName evidence="1">Uncharacterized protein</fullName>
    </submittedName>
</protein>
<evidence type="ECO:0000313" key="1">
    <source>
        <dbReference type="EMBL" id="QIO05884.1"/>
    </source>
</evidence>
<dbReference type="EMBL" id="CP049801">
    <property type="protein sequence ID" value="QIO05884.1"/>
    <property type="molecule type" value="Genomic_DNA"/>
</dbReference>
<name>A0A6G8RVD9_9GAMM</name>
<dbReference type="Proteomes" id="UP000502297">
    <property type="component" value="Chromosome"/>
</dbReference>
<reference evidence="1 2" key="1">
    <citation type="submission" date="2020-03" db="EMBL/GenBank/DDBJ databases">
        <authorList>
            <person name="Zhu W."/>
        </authorList>
    </citation>
    <scope>NUCLEOTIDE SEQUENCE [LARGE SCALE GENOMIC DNA]</scope>
    <source>
        <strain evidence="1 2">323-1</strain>
    </source>
</reference>